<reference evidence="1 2" key="1">
    <citation type="journal article" date="2019" name="Commun. Biol.">
        <title>The bagworm genome reveals a unique fibroin gene that provides high tensile strength.</title>
        <authorList>
            <person name="Kono N."/>
            <person name="Nakamura H."/>
            <person name="Ohtoshi R."/>
            <person name="Tomita M."/>
            <person name="Numata K."/>
            <person name="Arakawa K."/>
        </authorList>
    </citation>
    <scope>NUCLEOTIDE SEQUENCE [LARGE SCALE GENOMIC DNA]</scope>
</reference>
<dbReference type="EMBL" id="BGZK01000905">
    <property type="protein sequence ID" value="GBP64675.1"/>
    <property type="molecule type" value="Genomic_DNA"/>
</dbReference>
<organism evidence="1 2">
    <name type="scientific">Eumeta variegata</name>
    <name type="common">Bagworm moth</name>
    <name type="synonym">Eumeta japonica</name>
    <dbReference type="NCBI Taxonomy" id="151549"/>
    <lineage>
        <taxon>Eukaryota</taxon>
        <taxon>Metazoa</taxon>
        <taxon>Ecdysozoa</taxon>
        <taxon>Arthropoda</taxon>
        <taxon>Hexapoda</taxon>
        <taxon>Insecta</taxon>
        <taxon>Pterygota</taxon>
        <taxon>Neoptera</taxon>
        <taxon>Endopterygota</taxon>
        <taxon>Lepidoptera</taxon>
        <taxon>Glossata</taxon>
        <taxon>Ditrysia</taxon>
        <taxon>Tineoidea</taxon>
        <taxon>Psychidae</taxon>
        <taxon>Oiketicinae</taxon>
        <taxon>Eumeta</taxon>
    </lineage>
</organism>
<evidence type="ECO:0000313" key="1">
    <source>
        <dbReference type="EMBL" id="GBP64675.1"/>
    </source>
</evidence>
<gene>
    <name evidence="1" type="ORF">EVAR_47691_1</name>
</gene>
<dbReference type="AlphaFoldDB" id="A0A4C1XR51"/>
<comment type="caution">
    <text evidence="1">The sequence shown here is derived from an EMBL/GenBank/DDBJ whole genome shotgun (WGS) entry which is preliminary data.</text>
</comment>
<dbReference type="Proteomes" id="UP000299102">
    <property type="component" value="Unassembled WGS sequence"/>
</dbReference>
<accession>A0A4C1XR51</accession>
<name>A0A4C1XR51_EUMVA</name>
<evidence type="ECO:0000313" key="2">
    <source>
        <dbReference type="Proteomes" id="UP000299102"/>
    </source>
</evidence>
<sequence length="151" mass="17530">MWALLLKNRKQDRDWDRGWSLADIKDEIIRCPNLVTICPSWEYTLSNFEIGPQLSLNIYKKIHAVERRLSERRLAERPFIRTVVRAGPHPRPARASLAPPALQFSRTCRDSFARSCTPRRTSGVCFYGVFRTAYAQFEVRLSQTSRSVECV</sequence>
<protein>
    <submittedName>
        <fullName evidence="1">Uncharacterized protein</fullName>
    </submittedName>
</protein>
<keyword evidence="2" id="KW-1185">Reference proteome</keyword>
<proteinExistence type="predicted"/>